<dbReference type="InterPro" id="IPR007940">
    <property type="entry name" value="SH3BP5"/>
</dbReference>
<reference evidence="3 4" key="1">
    <citation type="journal article" date="2019" name="PLoS Biol.">
        <title>Sex chromosomes control vertical transmission of feminizing Wolbachia symbionts in an isopod.</title>
        <authorList>
            <person name="Becking T."/>
            <person name="Chebbi M.A."/>
            <person name="Giraud I."/>
            <person name="Moumen B."/>
            <person name="Laverre T."/>
            <person name="Caubet Y."/>
            <person name="Peccoud J."/>
            <person name="Gilbert C."/>
            <person name="Cordaux R."/>
        </authorList>
    </citation>
    <scope>NUCLEOTIDE SEQUENCE [LARGE SCALE GENOMIC DNA]</scope>
    <source>
        <strain evidence="3">ANa2</strain>
        <tissue evidence="3">Whole body excluding digestive tract and cuticle</tissue>
    </source>
</reference>
<dbReference type="EMBL" id="SEYY01021142">
    <property type="protein sequence ID" value="KAB7496658.1"/>
    <property type="molecule type" value="Genomic_DNA"/>
</dbReference>
<dbReference type="GO" id="GO:0005737">
    <property type="term" value="C:cytoplasm"/>
    <property type="evidence" value="ECO:0007669"/>
    <property type="project" value="TreeGrafter"/>
</dbReference>
<accession>A0A5N5SS30</accession>
<keyword evidence="4" id="KW-1185">Reference proteome</keyword>
<evidence type="ECO:0000256" key="2">
    <source>
        <dbReference type="ARBA" id="ARBA00023054"/>
    </source>
</evidence>
<name>A0A5N5SS30_9CRUS</name>
<protein>
    <submittedName>
        <fullName evidence="3">SH3 domain-binding protein 5-like</fullName>
    </submittedName>
</protein>
<evidence type="ECO:0000256" key="1">
    <source>
        <dbReference type="ARBA" id="ARBA00007796"/>
    </source>
</evidence>
<dbReference type="OrthoDB" id="446789at2759"/>
<feature type="non-terminal residue" evidence="3">
    <location>
        <position position="1"/>
    </location>
</feature>
<evidence type="ECO:0000313" key="4">
    <source>
        <dbReference type="Proteomes" id="UP000326759"/>
    </source>
</evidence>
<organism evidence="3 4">
    <name type="scientific">Armadillidium nasatum</name>
    <dbReference type="NCBI Taxonomy" id="96803"/>
    <lineage>
        <taxon>Eukaryota</taxon>
        <taxon>Metazoa</taxon>
        <taxon>Ecdysozoa</taxon>
        <taxon>Arthropoda</taxon>
        <taxon>Crustacea</taxon>
        <taxon>Multicrustacea</taxon>
        <taxon>Malacostraca</taxon>
        <taxon>Eumalacostraca</taxon>
        <taxon>Peracarida</taxon>
        <taxon>Isopoda</taxon>
        <taxon>Oniscidea</taxon>
        <taxon>Crinocheta</taxon>
        <taxon>Armadillidiidae</taxon>
        <taxon>Armadillidium</taxon>
    </lineage>
</organism>
<comment type="caution">
    <text evidence="3">The sequence shown here is derived from an EMBL/GenBank/DDBJ whole genome shotgun (WGS) entry which is preliminary data.</text>
</comment>
<dbReference type="Proteomes" id="UP000326759">
    <property type="component" value="Unassembled WGS sequence"/>
</dbReference>
<dbReference type="PANTHER" id="PTHR19423:SF1">
    <property type="entry name" value="SH3 DOMAIN-BINDING PROTEIN 5"/>
    <property type="match status" value="1"/>
</dbReference>
<dbReference type="GO" id="GO:0035556">
    <property type="term" value="P:intracellular signal transduction"/>
    <property type="evidence" value="ECO:0007669"/>
    <property type="project" value="InterPro"/>
</dbReference>
<gene>
    <name evidence="3" type="primary">Sh3bp5l</name>
    <name evidence="3" type="ORF">Anas_10459</name>
</gene>
<dbReference type="AlphaFoldDB" id="A0A5N5SS30"/>
<sequence length="139" mass="16295">HEDVQLKKYLDPNTAVLECNYAYDQASNNCKYYHEARMMFRQTLLESTQQIDNLTKKLGKCVEQSRPYYEARIKAKQALTEAQKSAVRYERAVSQHAAAREMVHLAEEGLLTRGCIFDSTWQEMLNHATTKVYYKMLKY</sequence>
<comment type="similarity">
    <text evidence="1">Belongs to the SH3BP5 family.</text>
</comment>
<dbReference type="PANTHER" id="PTHR19423">
    <property type="entry name" value="SH3 DOMAIN-BINDING PROTEIN 5"/>
    <property type="match status" value="1"/>
</dbReference>
<dbReference type="Pfam" id="PF05276">
    <property type="entry name" value="SH3BP5"/>
    <property type="match status" value="1"/>
</dbReference>
<evidence type="ECO:0000313" key="3">
    <source>
        <dbReference type="EMBL" id="KAB7496658.1"/>
    </source>
</evidence>
<dbReference type="GO" id="GO:0004860">
    <property type="term" value="F:protein kinase inhibitor activity"/>
    <property type="evidence" value="ECO:0007669"/>
    <property type="project" value="TreeGrafter"/>
</dbReference>
<keyword evidence="2" id="KW-0175">Coiled coil</keyword>
<proteinExistence type="inferred from homology"/>